<accession>A0A9P4J6L0</accession>
<evidence type="ECO:0000256" key="3">
    <source>
        <dbReference type="ARBA" id="ARBA00022833"/>
    </source>
</evidence>
<keyword evidence="2 4" id="KW-0863">Zinc-finger</keyword>
<evidence type="ECO:0000259" key="6">
    <source>
        <dbReference type="PROSITE" id="PS50135"/>
    </source>
</evidence>
<dbReference type="Pfam" id="PF00569">
    <property type="entry name" value="ZZ"/>
    <property type="match status" value="2"/>
</dbReference>
<evidence type="ECO:0000256" key="2">
    <source>
        <dbReference type="ARBA" id="ARBA00022771"/>
    </source>
</evidence>
<evidence type="ECO:0000256" key="1">
    <source>
        <dbReference type="ARBA" id="ARBA00022723"/>
    </source>
</evidence>
<sequence>MATNVPITGETPITIKISIGEEVKKLKLPLKDLTADVLPARLISILGLPTDKQVTFERFSDSAGGFITLESTNTAVYKTLVRAAKAKLKLRLRALVEGEPVQTGSVISQTSKVLTSDIMARPDILASLSKLPQPTDRKDAFQKSYNLDHVKVHARKNIGAGIFEFKDTHTSTQTNTAQSPSANPITSAPVPAKPFKCAAVPTAGSPQTNTPVSFLEAYNTDMQSFASQCEPVLVFRRKSPVGAASPPNPTWTVYCNECDATLKNEHFHCSICDGGDYDLCQRCVDGGKLCPGQGHWLVKRFVKNGMIISSTTERLAPKGRMCSLPVRPVTFPKAENIIPGAFTEDAKTLREDFPLATRTCNSCVDVMSDDHFVTCKDCDDYDLCLKCHAGNRHGHHPGHTFTPAVEGKTLTKSEQALLAPGRRTVHAAICDGCEKGIIGIRHKCFDCPDFDYCNDCVRAADSTHPGHRFAALYDRIALVHKAPVVHHGVYCDGPACMSNPRQTFITGVRYKCAVCDDTDFCANCEALPHSAHNKTHPLLKMTTPVRGLSISTVNDVNGKVVSGLGDKASRHSAPSIPTLAPAQAPVQMVPQSSASSVKTVAFIEPTVTRDEVKKEAIGTPKEASSIVDNADLQAVFVCDTIPDGITVRGDTRFTQVWTMRNPGPIAWPAGCSVRLAGGDNMLNVDRERPFSAIAMNEATESNVIGREVLPGEEVAFKVVMRAPARDGRAISYWRLKTADGTPFGHRLWCDVNVRAWEGMRREDNSRAGPDHSRFEAAHAPYVAQLANKLDSARQRSVQEKNPEEQRLAEVSESPMVYPTLEKESPASSINLSAPSAEVKSETTAHTEEKPAAVHGHAKAATMEDESTGNVVSATIPSTSSEVTYAESEAEVFDDISSEIEVLSAGEEVSDEDDGFLTDEEYDILDASDQETIASSN</sequence>
<dbReference type="InterPro" id="IPR043145">
    <property type="entry name" value="Znf_ZZ_sf"/>
</dbReference>
<dbReference type="SUPFAM" id="SSF57850">
    <property type="entry name" value="RING/U-box"/>
    <property type="match status" value="4"/>
</dbReference>
<feature type="compositionally biased region" description="Basic and acidic residues" evidence="5">
    <location>
        <begin position="790"/>
        <end position="809"/>
    </location>
</feature>
<dbReference type="InterPro" id="IPR032350">
    <property type="entry name" value="Nbr1_FW"/>
</dbReference>
<dbReference type="InterPro" id="IPR000433">
    <property type="entry name" value="Znf_ZZ"/>
</dbReference>
<dbReference type="CDD" id="cd14947">
    <property type="entry name" value="NBR1_like"/>
    <property type="match status" value="1"/>
</dbReference>
<evidence type="ECO:0000313" key="7">
    <source>
        <dbReference type="EMBL" id="KAF2155829.1"/>
    </source>
</evidence>
<dbReference type="PANTHER" id="PTHR20930:SF0">
    <property type="entry name" value="PROTEIN ILRUN"/>
    <property type="match status" value="1"/>
</dbReference>
<feature type="region of interest" description="Disordered" evidence="5">
    <location>
        <begin position="790"/>
        <end position="869"/>
    </location>
</feature>
<organism evidence="7 8">
    <name type="scientific">Myriangium duriaei CBS 260.36</name>
    <dbReference type="NCBI Taxonomy" id="1168546"/>
    <lineage>
        <taxon>Eukaryota</taxon>
        <taxon>Fungi</taxon>
        <taxon>Dikarya</taxon>
        <taxon>Ascomycota</taxon>
        <taxon>Pezizomycotina</taxon>
        <taxon>Dothideomycetes</taxon>
        <taxon>Dothideomycetidae</taxon>
        <taxon>Myriangiales</taxon>
        <taxon>Myriangiaceae</taxon>
        <taxon>Myriangium</taxon>
    </lineage>
</organism>
<feature type="compositionally biased region" description="Basic and acidic residues" evidence="5">
    <location>
        <begin position="838"/>
        <end position="851"/>
    </location>
</feature>
<dbReference type="PROSITE" id="PS50135">
    <property type="entry name" value="ZF_ZZ_2"/>
    <property type="match status" value="1"/>
</dbReference>
<keyword evidence="8" id="KW-1185">Reference proteome</keyword>
<evidence type="ECO:0000256" key="4">
    <source>
        <dbReference type="PROSITE-ProRule" id="PRU00228"/>
    </source>
</evidence>
<dbReference type="SMART" id="SM00291">
    <property type="entry name" value="ZnF_ZZ"/>
    <property type="match status" value="4"/>
</dbReference>
<keyword evidence="1" id="KW-0479">Metal-binding</keyword>
<dbReference type="Gene3D" id="3.30.60.90">
    <property type="match status" value="4"/>
</dbReference>
<protein>
    <recommendedName>
        <fullName evidence="6">ZZ-type domain-containing protein</fullName>
    </recommendedName>
</protein>
<dbReference type="CDD" id="cd02340">
    <property type="entry name" value="ZZ_NBR1_like"/>
    <property type="match status" value="2"/>
</dbReference>
<dbReference type="GO" id="GO:0008270">
    <property type="term" value="F:zinc ion binding"/>
    <property type="evidence" value="ECO:0007669"/>
    <property type="project" value="UniProtKB-KW"/>
</dbReference>
<keyword evidence="3" id="KW-0862">Zinc</keyword>
<dbReference type="EMBL" id="ML996082">
    <property type="protein sequence ID" value="KAF2155829.1"/>
    <property type="molecule type" value="Genomic_DNA"/>
</dbReference>
<dbReference type="Gene3D" id="2.60.40.10">
    <property type="entry name" value="Immunoglobulins"/>
    <property type="match status" value="1"/>
</dbReference>
<dbReference type="AlphaFoldDB" id="A0A9P4J6L0"/>
<feature type="domain" description="ZZ-type" evidence="6">
    <location>
        <begin position="492"/>
        <end position="546"/>
    </location>
</feature>
<dbReference type="PANTHER" id="PTHR20930">
    <property type="entry name" value="OVARIAN CARCINOMA ANTIGEN CA125-RELATED"/>
    <property type="match status" value="1"/>
</dbReference>
<name>A0A9P4J6L0_9PEZI</name>
<gene>
    <name evidence="7" type="ORF">K461DRAFT_251869</name>
</gene>
<dbReference type="CDD" id="cd02249">
    <property type="entry name" value="ZZ"/>
    <property type="match status" value="1"/>
</dbReference>
<reference evidence="7" key="1">
    <citation type="journal article" date="2020" name="Stud. Mycol.">
        <title>101 Dothideomycetes genomes: a test case for predicting lifestyles and emergence of pathogens.</title>
        <authorList>
            <person name="Haridas S."/>
            <person name="Albert R."/>
            <person name="Binder M."/>
            <person name="Bloem J."/>
            <person name="Labutti K."/>
            <person name="Salamov A."/>
            <person name="Andreopoulos B."/>
            <person name="Baker S."/>
            <person name="Barry K."/>
            <person name="Bills G."/>
            <person name="Bluhm B."/>
            <person name="Cannon C."/>
            <person name="Castanera R."/>
            <person name="Culley D."/>
            <person name="Daum C."/>
            <person name="Ezra D."/>
            <person name="Gonzalez J."/>
            <person name="Henrissat B."/>
            <person name="Kuo A."/>
            <person name="Liang C."/>
            <person name="Lipzen A."/>
            <person name="Lutzoni F."/>
            <person name="Magnuson J."/>
            <person name="Mondo S."/>
            <person name="Nolan M."/>
            <person name="Ohm R."/>
            <person name="Pangilinan J."/>
            <person name="Park H.-J."/>
            <person name="Ramirez L."/>
            <person name="Alfaro M."/>
            <person name="Sun H."/>
            <person name="Tritt A."/>
            <person name="Yoshinaga Y."/>
            <person name="Zwiers L.-H."/>
            <person name="Turgeon B."/>
            <person name="Goodwin S."/>
            <person name="Spatafora J."/>
            <person name="Crous P."/>
            <person name="Grigoriev I."/>
        </authorList>
    </citation>
    <scope>NUCLEOTIDE SEQUENCE</scope>
    <source>
        <strain evidence="7">CBS 260.36</strain>
    </source>
</reference>
<proteinExistence type="predicted"/>
<dbReference type="InterPro" id="IPR013783">
    <property type="entry name" value="Ig-like_fold"/>
</dbReference>
<comment type="caution">
    <text evidence="7">The sequence shown here is derived from an EMBL/GenBank/DDBJ whole genome shotgun (WGS) entry which is preliminary data.</text>
</comment>
<dbReference type="Pfam" id="PF16158">
    <property type="entry name" value="N_BRCA1_IG"/>
    <property type="match status" value="1"/>
</dbReference>
<evidence type="ECO:0000256" key="5">
    <source>
        <dbReference type="SAM" id="MobiDB-lite"/>
    </source>
</evidence>
<dbReference type="Proteomes" id="UP000799439">
    <property type="component" value="Unassembled WGS sequence"/>
</dbReference>
<dbReference type="OrthoDB" id="661148at2759"/>
<evidence type="ECO:0000313" key="8">
    <source>
        <dbReference type="Proteomes" id="UP000799439"/>
    </source>
</evidence>